<evidence type="ECO:0000313" key="4">
    <source>
        <dbReference type="EMBL" id="KKL75197.1"/>
    </source>
</evidence>
<dbReference type="GO" id="GO:0005694">
    <property type="term" value="C:chromosome"/>
    <property type="evidence" value="ECO:0007669"/>
    <property type="project" value="TreeGrafter"/>
</dbReference>
<dbReference type="Pfam" id="PF17762">
    <property type="entry name" value="HTH_ParB"/>
    <property type="match status" value="1"/>
</dbReference>
<proteinExistence type="predicted"/>
<dbReference type="GO" id="GO:0003677">
    <property type="term" value="F:DNA binding"/>
    <property type="evidence" value="ECO:0007669"/>
    <property type="project" value="InterPro"/>
</dbReference>
<protein>
    <recommendedName>
        <fullName evidence="3">ParB-like N-terminal domain-containing protein</fullName>
    </recommendedName>
</protein>
<dbReference type="Pfam" id="PF02195">
    <property type="entry name" value="ParB_N"/>
    <property type="match status" value="1"/>
</dbReference>
<dbReference type="InterPro" id="IPR041468">
    <property type="entry name" value="HTH_ParB/Spo0J"/>
</dbReference>
<dbReference type="SUPFAM" id="SSF110849">
    <property type="entry name" value="ParB/Sulfiredoxin"/>
    <property type="match status" value="1"/>
</dbReference>
<keyword evidence="1" id="KW-0159">Chromosome partition</keyword>
<organism evidence="4">
    <name type="scientific">marine sediment metagenome</name>
    <dbReference type="NCBI Taxonomy" id="412755"/>
    <lineage>
        <taxon>unclassified sequences</taxon>
        <taxon>metagenomes</taxon>
        <taxon>ecological metagenomes</taxon>
    </lineage>
</organism>
<reference evidence="4" key="1">
    <citation type="journal article" date="2015" name="Nature">
        <title>Complex archaea that bridge the gap between prokaryotes and eukaryotes.</title>
        <authorList>
            <person name="Spang A."/>
            <person name="Saw J.H."/>
            <person name="Jorgensen S.L."/>
            <person name="Zaremba-Niedzwiedzka K."/>
            <person name="Martijn J."/>
            <person name="Lind A.E."/>
            <person name="van Eijk R."/>
            <person name="Schleper C."/>
            <person name="Guy L."/>
            <person name="Ettema T.J."/>
        </authorList>
    </citation>
    <scope>NUCLEOTIDE SEQUENCE</scope>
</reference>
<dbReference type="AlphaFoldDB" id="A0A0F9HJ78"/>
<dbReference type="InterPro" id="IPR003115">
    <property type="entry name" value="ParB_N"/>
</dbReference>
<dbReference type="GO" id="GO:0007059">
    <property type="term" value="P:chromosome segregation"/>
    <property type="evidence" value="ECO:0007669"/>
    <property type="project" value="UniProtKB-KW"/>
</dbReference>
<evidence type="ECO:0000259" key="3">
    <source>
        <dbReference type="SMART" id="SM00470"/>
    </source>
</evidence>
<evidence type="ECO:0000256" key="2">
    <source>
        <dbReference type="SAM" id="MobiDB-lite"/>
    </source>
</evidence>
<dbReference type="InterPro" id="IPR036086">
    <property type="entry name" value="ParB/Sulfiredoxin_sf"/>
</dbReference>
<dbReference type="EMBL" id="LAZR01024417">
    <property type="protein sequence ID" value="KKL75197.1"/>
    <property type="molecule type" value="Genomic_DNA"/>
</dbReference>
<dbReference type="Gene3D" id="1.10.10.2830">
    <property type="match status" value="1"/>
</dbReference>
<dbReference type="InterPro" id="IPR050336">
    <property type="entry name" value="Chromosome_partition/occlusion"/>
</dbReference>
<dbReference type="Gene3D" id="3.90.1530.30">
    <property type="match status" value="1"/>
</dbReference>
<gene>
    <name evidence="4" type="ORF">LCGC14_2057290</name>
</gene>
<sequence length="570" mass="63545">MTTKVQGFQTIKLSEVEPWPYLNPRMSFDQAALQELAESIRADGLLQPIAVAPVPKLLKGCKMLPSKGVRYWVFAGERRLRAIQLNIAKATVKPRDKFAESVTIDAIVHDVDEATAHRLAGIENLERNDLTAIEEAIWIAREIELTGLTHKGLGETLGRSQAWVANRIRLLDLPKPIQTMIHTGTIAPAMARDTLLRFTKLWKADQSKLWKAIAKKIKAAAKDDSPVLREALEEAAAAAVRAIGAVQIQAGFQREHTSPYRSYSITSGRFDAFKKEHADRCVQVKICGWRGDVIYTFAATEWKALVDEAVEEQRATRSTGGVSKKKLEKPKLGPTKEPVDLMKLKEQYGLDNVVPFDQIVDPTKIDPASVVHVKTRSYESSDGKEGTKLMYVGPNVRALKGARTRVANPLRAGVATKVQSARMDKGADLKVGELLVGLLGLIINTDYSDTLHGMIEAELGREVEWSRYEFNTKKLQALKVPAKSVRRIAAGLARIALSDDRLRWYDLNGDIKKAVEARVTKDRAKARKKDKKKVKPLTDEEMVTLMQESYPDSADSPNCLRAMGHRRIYN</sequence>
<accession>A0A0F9HJ78</accession>
<feature type="non-terminal residue" evidence="4">
    <location>
        <position position="570"/>
    </location>
</feature>
<dbReference type="NCBIfam" id="TIGR00180">
    <property type="entry name" value="parB_part"/>
    <property type="match status" value="1"/>
</dbReference>
<evidence type="ECO:0000256" key="1">
    <source>
        <dbReference type="ARBA" id="ARBA00022829"/>
    </source>
</evidence>
<feature type="domain" description="ParB-like N-terminal" evidence="3">
    <location>
        <begin position="9"/>
        <end position="125"/>
    </location>
</feature>
<dbReference type="PANTHER" id="PTHR33375:SF1">
    <property type="entry name" value="CHROMOSOME-PARTITIONING PROTEIN PARB-RELATED"/>
    <property type="match status" value="1"/>
</dbReference>
<feature type="region of interest" description="Disordered" evidence="2">
    <location>
        <begin position="313"/>
        <end position="334"/>
    </location>
</feature>
<name>A0A0F9HJ78_9ZZZZ</name>
<dbReference type="PANTHER" id="PTHR33375">
    <property type="entry name" value="CHROMOSOME-PARTITIONING PROTEIN PARB-RELATED"/>
    <property type="match status" value="1"/>
</dbReference>
<dbReference type="SMART" id="SM00470">
    <property type="entry name" value="ParB"/>
    <property type="match status" value="1"/>
</dbReference>
<comment type="caution">
    <text evidence="4">The sequence shown here is derived from an EMBL/GenBank/DDBJ whole genome shotgun (WGS) entry which is preliminary data.</text>
</comment>
<dbReference type="InterPro" id="IPR004437">
    <property type="entry name" value="ParB/RepB/Spo0J"/>
</dbReference>
<dbReference type="SUPFAM" id="SSF109709">
    <property type="entry name" value="KorB DNA-binding domain-like"/>
    <property type="match status" value="1"/>
</dbReference>